<feature type="non-terminal residue" evidence="5">
    <location>
        <position position="1"/>
    </location>
</feature>
<dbReference type="PANTHER" id="PTHR30408">
    <property type="entry name" value="TYPE-1 RESTRICTION ENZYME ECOKI SPECIFICITY PROTEIN"/>
    <property type="match status" value="1"/>
</dbReference>
<proteinExistence type="inferred from homology"/>
<dbReference type="InterPro" id="IPR000055">
    <property type="entry name" value="Restrct_endonuc_typeI_TRD"/>
</dbReference>
<evidence type="ECO:0000313" key="5">
    <source>
        <dbReference type="EMBL" id="MDR9778768.1"/>
    </source>
</evidence>
<dbReference type="GO" id="GO:0016787">
    <property type="term" value="F:hydrolase activity"/>
    <property type="evidence" value="ECO:0007669"/>
    <property type="project" value="UniProtKB-KW"/>
</dbReference>
<evidence type="ECO:0000256" key="1">
    <source>
        <dbReference type="ARBA" id="ARBA00010923"/>
    </source>
</evidence>
<keyword evidence="5" id="KW-0378">Hydrolase</keyword>
<sequence length="115" mass="13018">TARKTTQVAYEQKLTNKSRPKVDDILLTKDGSLGRLAIVKNENLCVNQSVAVLRVNNKILPEYLYYLLSSPKYQSQMLGEADGTVIKHIYITRVAKMEVDIPSFGSMNLNEAKEW</sequence>
<dbReference type="GO" id="GO:0003677">
    <property type="term" value="F:DNA binding"/>
    <property type="evidence" value="ECO:0007669"/>
    <property type="project" value="UniProtKB-KW"/>
</dbReference>
<comment type="caution">
    <text evidence="5">The sequence shown here is derived from an EMBL/GenBank/DDBJ whole genome shotgun (WGS) entry which is preliminary data.</text>
</comment>
<evidence type="ECO:0000256" key="3">
    <source>
        <dbReference type="ARBA" id="ARBA00023125"/>
    </source>
</evidence>
<name>A0AAJ2H749_9HYPH</name>
<dbReference type="EC" id="3.1.21.-" evidence="5"/>
<dbReference type="InterPro" id="IPR044946">
    <property type="entry name" value="Restrct_endonuc_typeI_TRD_sf"/>
</dbReference>
<dbReference type="InterPro" id="IPR052021">
    <property type="entry name" value="Type-I_RS_S_subunit"/>
</dbReference>
<keyword evidence="3" id="KW-0238">DNA-binding</keyword>
<evidence type="ECO:0000256" key="2">
    <source>
        <dbReference type="ARBA" id="ARBA00022747"/>
    </source>
</evidence>
<dbReference type="Gene3D" id="3.90.220.20">
    <property type="entry name" value="DNA methylase specificity domains"/>
    <property type="match status" value="1"/>
</dbReference>
<dbReference type="RefSeq" id="WP_310866756.1">
    <property type="nucleotide sequence ID" value="NZ_JAVLSF010001192.1"/>
</dbReference>
<evidence type="ECO:0000259" key="4">
    <source>
        <dbReference type="Pfam" id="PF01420"/>
    </source>
</evidence>
<evidence type="ECO:0000313" key="6">
    <source>
        <dbReference type="Proteomes" id="UP001268610"/>
    </source>
</evidence>
<dbReference type="GO" id="GO:0009307">
    <property type="term" value="P:DNA restriction-modification system"/>
    <property type="evidence" value="ECO:0007669"/>
    <property type="project" value="UniProtKB-KW"/>
</dbReference>
<gene>
    <name evidence="5" type="ORF">RJJ65_40185</name>
</gene>
<dbReference type="EMBL" id="JAVLSF010001192">
    <property type="protein sequence ID" value="MDR9778768.1"/>
    <property type="molecule type" value="Genomic_DNA"/>
</dbReference>
<dbReference type="Pfam" id="PF01420">
    <property type="entry name" value="Methylase_S"/>
    <property type="match status" value="1"/>
</dbReference>
<comment type="similarity">
    <text evidence="1">Belongs to the type-I restriction system S methylase family.</text>
</comment>
<keyword evidence="5" id="KW-0255">Endonuclease</keyword>
<feature type="domain" description="Type I restriction modification DNA specificity" evidence="4">
    <location>
        <begin position="11"/>
        <end position="103"/>
    </location>
</feature>
<dbReference type="Proteomes" id="UP001268610">
    <property type="component" value="Unassembled WGS sequence"/>
</dbReference>
<reference evidence="5" key="1">
    <citation type="submission" date="2023-04" db="EMBL/GenBank/DDBJ databases">
        <title>Genomic characterization of faba bean (Vicia faba) microsymbionts in Mexican soils.</title>
        <authorList>
            <person name="Rivera Orduna F.N."/>
            <person name="Guevara-Luna J."/>
            <person name="Yan J."/>
            <person name="Arroyo-Herrera I."/>
            <person name="Li Y."/>
            <person name="Vasquez-Murrieta M.S."/>
            <person name="Wang E.T."/>
        </authorList>
    </citation>
    <scope>NUCLEOTIDE SEQUENCE</scope>
    <source>
        <strain evidence="5">CH26</strain>
    </source>
</reference>
<dbReference type="GO" id="GO:0004519">
    <property type="term" value="F:endonuclease activity"/>
    <property type="evidence" value="ECO:0007669"/>
    <property type="project" value="UniProtKB-KW"/>
</dbReference>
<keyword evidence="5" id="KW-0540">Nuclease</keyword>
<protein>
    <submittedName>
        <fullName evidence="5">Restriction endonuclease subunit S</fullName>
        <ecNumber evidence="5">3.1.21.-</ecNumber>
    </submittedName>
</protein>
<dbReference type="SUPFAM" id="SSF116734">
    <property type="entry name" value="DNA methylase specificity domain"/>
    <property type="match status" value="1"/>
</dbReference>
<feature type="non-terminal residue" evidence="5">
    <location>
        <position position="115"/>
    </location>
</feature>
<dbReference type="PANTHER" id="PTHR30408:SF12">
    <property type="entry name" value="TYPE I RESTRICTION ENZYME MJAVIII SPECIFICITY SUBUNIT"/>
    <property type="match status" value="1"/>
</dbReference>
<keyword evidence="2" id="KW-0680">Restriction system</keyword>
<organism evidence="5 6">
    <name type="scientific">Rhizobium hidalgonense</name>
    <dbReference type="NCBI Taxonomy" id="1538159"/>
    <lineage>
        <taxon>Bacteria</taxon>
        <taxon>Pseudomonadati</taxon>
        <taxon>Pseudomonadota</taxon>
        <taxon>Alphaproteobacteria</taxon>
        <taxon>Hyphomicrobiales</taxon>
        <taxon>Rhizobiaceae</taxon>
        <taxon>Rhizobium/Agrobacterium group</taxon>
        <taxon>Rhizobium</taxon>
    </lineage>
</organism>
<accession>A0AAJ2H749</accession>
<dbReference type="AlphaFoldDB" id="A0AAJ2H749"/>